<dbReference type="AlphaFoldDB" id="A0A832QVB2"/>
<dbReference type="Proteomes" id="UP000580830">
    <property type="component" value="Unassembled WGS sequence"/>
</dbReference>
<comment type="caution">
    <text evidence="1">The sequence shown here is derived from an EMBL/GenBank/DDBJ whole genome shotgun (WGS) entry which is preliminary data.</text>
</comment>
<organism evidence="1 2">
    <name type="scientific">Paracoccus solventivorans</name>
    <dbReference type="NCBI Taxonomy" id="53463"/>
    <lineage>
        <taxon>Bacteria</taxon>
        <taxon>Pseudomonadati</taxon>
        <taxon>Pseudomonadota</taxon>
        <taxon>Alphaproteobacteria</taxon>
        <taxon>Rhodobacterales</taxon>
        <taxon>Paracoccaceae</taxon>
        <taxon>Paracoccus</taxon>
    </lineage>
</organism>
<evidence type="ECO:0000313" key="2">
    <source>
        <dbReference type="Proteomes" id="UP000580830"/>
    </source>
</evidence>
<name>A0A832QVB2_9RHOB</name>
<proteinExistence type="predicted"/>
<evidence type="ECO:0000313" key="1">
    <source>
        <dbReference type="EMBL" id="HHW33419.1"/>
    </source>
</evidence>
<accession>A0A832QVB2</accession>
<dbReference type="EMBL" id="DULP01000073">
    <property type="protein sequence ID" value="HHW33419.1"/>
    <property type="molecule type" value="Genomic_DNA"/>
</dbReference>
<evidence type="ECO:0008006" key="3">
    <source>
        <dbReference type="Google" id="ProtNLM"/>
    </source>
</evidence>
<dbReference type="RefSeq" id="WP_303729513.1">
    <property type="nucleotide sequence ID" value="NZ_DULP01000073.1"/>
</dbReference>
<sequence length="206" mass="21553">MDLRPIRAAPLYARPPGFRNALVQSCTPGNTMLIDPAGAALLRQGRDHAVAAGVVAHDWWSYLLIAGAGGLVIRDPAQTVLYRQHGGNTVGRNDTLPAMLARLARLGSGDFGEWLRRNIRALTGVKSLLTPENATLLERFARSLDASGPSAAAELARMGVYRQTRLGSAALLAAAAAGRLAGRAATGAGSRRMAIAGHIRQGASDA</sequence>
<reference evidence="1 2" key="1">
    <citation type="journal article" date="2020" name="Biotechnol. Biofuels">
        <title>New insights from the biogas microbiome by comprehensive genome-resolved metagenomics of nearly 1600 species originating from multiple anaerobic digesters.</title>
        <authorList>
            <person name="Campanaro S."/>
            <person name="Treu L."/>
            <person name="Rodriguez-R L.M."/>
            <person name="Kovalovszki A."/>
            <person name="Ziels R.M."/>
            <person name="Maus I."/>
            <person name="Zhu X."/>
            <person name="Kougias P.G."/>
            <person name="Basile A."/>
            <person name="Luo G."/>
            <person name="Schluter A."/>
            <person name="Konstantinidis K.T."/>
            <person name="Angelidaki I."/>
        </authorList>
    </citation>
    <scope>NUCLEOTIDE SEQUENCE [LARGE SCALE GENOMIC DNA]</scope>
    <source>
        <strain evidence="1">AS04akNAM_125</strain>
    </source>
</reference>
<protein>
    <recommendedName>
        <fullName evidence="3">Glycosyl transferase family 2</fullName>
    </recommendedName>
</protein>
<gene>
    <name evidence="1" type="ORF">GXX24_04680</name>
</gene>